<comment type="similarity">
    <text evidence="8 9">Belongs to the glutamine synthetase family.</text>
</comment>
<comment type="cofactor">
    <cofactor evidence="1">
        <name>Mg(2+)</name>
        <dbReference type="ChEBI" id="CHEBI:18420"/>
    </cofactor>
</comment>
<dbReference type="SUPFAM" id="SSF55931">
    <property type="entry name" value="Glutamine synthetase/guanido kinase"/>
    <property type="match status" value="1"/>
</dbReference>
<dbReference type="InterPro" id="IPR027303">
    <property type="entry name" value="Gln_synth_gly_rich_site"/>
</dbReference>
<reference evidence="12 13" key="1">
    <citation type="submission" date="2015-01" db="EMBL/GenBank/DDBJ databases">
        <title>Ahrensia donghaiensis sp. nov., a novel dimethylsulphoniopropionate-cleavage bacterium isolated from seawater and emended descriptions of the genus Ahrensia and Ahrensia kielensis.</title>
        <authorList>
            <person name="Liu J."/>
        </authorList>
    </citation>
    <scope>NUCLEOTIDE SEQUENCE [LARGE SCALE GENOMIC DNA]</scope>
    <source>
        <strain evidence="12 13">LZD062</strain>
    </source>
</reference>
<proteinExistence type="inferred from homology"/>
<dbReference type="Pfam" id="PF00120">
    <property type="entry name" value="Gln-synt_C"/>
    <property type="match status" value="1"/>
</dbReference>
<keyword evidence="6" id="KW-0460">Magnesium</keyword>
<feature type="domain" description="GS catalytic" evidence="11">
    <location>
        <begin position="131"/>
        <end position="464"/>
    </location>
</feature>
<dbReference type="GO" id="GO:0006542">
    <property type="term" value="P:glutamine biosynthetic process"/>
    <property type="evidence" value="ECO:0007669"/>
    <property type="project" value="InterPro"/>
</dbReference>
<dbReference type="SMART" id="SM01230">
    <property type="entry name" value="Gln-synt_C"/>
    <property type="match status" value="1"/>
</dbReference>
<organism evidence="12 13">
    <name type="scientific">Ahrensia marina</name>
    <dbReference type="NCBI Taxonomy" id="1514904"/>
    <lineage>
        <taxon>Bacteria</taxon>
        <taxon>Pseudomonadati</taxon>
        <taxon>Pseudomonadota</taxon>
        <taxon>Alphaproteobacteria</taxon>
        <taxon>Hyphomicrobiales</taxon>
        <taxon>Ahrensiaceae</taxon>
        <taxon>Ahrensia</taxon>
    </lineage>
</organism>
<dbReference type="PROSITE" id="PS51987">
    <property type="entry name" value="GS_CATALYTIC"/>
    <property type="match status" value="1"/>
</dbReference>
<keyword evidence="3" id="KW-0436">Ligase</keyword>
<evidence type="ECO:0000256" key="7">
    <source>
        <dbReference type="ARBA" id="ARBA00023231"/>
    </source>
</evidence>
<protein>
    <submittedName>
        <fullName evidence="12">Glutamine synthetase</fullName>
    </submittedName>
</protein>
<dbReference type="GO" id="GO:0004356">
    <property type="term" value="F:glutamine synthetase activity"/>
    <property type="evidence" value="ECO:0007669"/>
    <property type="project" value="InterPro"/>
</dbReference>
<dbReference type="Gene3D" id="3.10.20.70">
    <property type="entry name" value="Glutamine synthetase, N-terminal domain"/>
    <property type="match status" value="1"/>
</dbReference>
<comment type="caution">
    <text evidence="12">The sequence shown here is derived from an EMBL/GenBank/DDBJ whole genome shotgun (WGS) entry which is preliminary data.</text>
</comment>
<dbReference type="InterPro" id="IPR036651">
    <property type="entry name" value="Gln_synt_N_sf"/>
</dbReference>
<evidence type="ECO:0000259" key="11">
    <source>
        <dbReference type="PROSITE" id="PS51987"/>
    </source>
</evidence>
<dbReference type="RefSeq" id="WP_053997624.1">
    <property type="nucleotide sequence ID" value="NZ_JXMU01000002.1"/>
</dbReference>
<dbReference type="SUPFAM" id="SSF54368">
    <property type="entry name" value="Glutamine synthetase, N-terminal domain"/>
    <property type="match status" value="1"/>
</dbReference>
<dbReference type="GO" id="GO:0006598">
    <property type="term" value="P:polyamine catabolic process"/>
    <property type="evidence" value="ECO:0007669"/>
    <property type="project" value="TreeGrafter"/>
</dbReference>
<dbReference type="PANTHER" id="PTHR43785:SF12">
    <property type="entry name" value="TYPE-1 GLUTAMINE SYNTHETASE 2"/>
    <property type="match status" value="1"/>
</dbReference>
<evidence type="ECO:0000313" key="12">
    <source>
        <dbReference type="EMBL" id="KPB02517.1"/>
    </source>
</evidence>
<evidence type="ECO:0000256" key="8">
    <source>
        <dbReference type="PROSITE-ProRule" id="PRU01330"/>
    </source>
</evidence>
<evidence type="ECO:0000313" key="13">
    <source>
        <dbReference type="Proteomes" id="UP000038011"/>
    </source>
</evidence>
<dbReference type="PROSITE" id="PS00181">
    <property type="entry name" value="GLNA_ATP"/>
    <property type="match status" value="1"/>
</dbReference>
<dbReference type="OrthoDB" id="9807095at2"/>
<dbReference type="Gene3D" id="3.30.590.10">
    <property type="entry name" value="Glutamine synthetase/guanido kinase, catalytic domain"/>
    <property type="match status" value="1"/>
</dbReference>
<dbReference type="InterPro" id="IPR008147">
    <property type="entry name" value="Gln_synt_N"/>
</dbReference>
<gene>
    <name evidence="12" type="ORF">SU32_01830</name>
</gene>
<dbReference type="PANTHER" id="PTHR43785">
    <property type="entry name" value="GAMMA-GLUTAMYLPUTRESCINE SYNTHETASE"/>
    <property type="match status" value="1"/>
</dbReference>
<dbReference type="PATRIC" id="fig|1514904.3.peg.1564"/>
<sequence>MSNLSPREEASFDAKADIEEYNNFIKENPDLQAVEFLMVDPNGVMRGKWAPADALRKAFEEGVNFPMSIHGLDIWGREVEETGIHIETGDMDGFCRAVPGTLSRVPWASRSTAQVLLTTFTPDGEPLRYDCRNALARITKALAKRNLYPVVAFEVEFYFLEPNTSGDGMMPSPVGASAGPDRQRMYGLDDLEEYAELFDDIRAAADAQKVPIDTIIKEAAPGQFEVNLKHRCDPLKAADDVIMLRRIVFGSARKHGLQATFMAKPFIDYAGNGMHIHASVLDGDGNNIFDEEKFDDAGKKLGGAIAELIRTMPQGLLMFINTWNGFRRIQPGSYAPTRAVWAENNRSVALRIPASTSKNRRLEHRIAGADANPYIVLCALLQAMMDGLEKLETPPPQITGNAYDDDKSELLPDDMDEALILMQRGEFADRALGPELSRIYKHLKRAEILAFWAEITPLEQSTYL</sequence>
<dbReference type="InterPro" id="IPR008146">
    <property type="entry name" value="Gln_synth_cat_dom"/>
</dbReference>
<evidence type="ECO:0000256" key="4">
    <source>
        <dbReference type="ARBA" id="ARBA00022741"/>
    </source>
</evidence>
<evidence type="ECO:0000256" key="9">
    <source>
        <dbReference type="RuleBase" id="RU000384"/>
    </source>
</evidence>
<evidence type="ECO:0000256" key="5">
    <source>
        <dbReference type="ARBA" id="ARBA00022840"/>
    </source>
</evidence>
<evidence type="ECO:0000256" key="1">
    <source>
        <dbReference type="ARBA" id="ARBA00001946"/>
    </source>
</evidence>
<comment type="function">
    <text evidence="2">Catalyzes the ATP-dependent biosynthesis of glutamine from glutamate and ammonia.</text>
</comment>
<dbReference type="PROSITE" id="PS51986">
    <property type="entry name" value="GS_BETA_GRASP"/>
    <property type="match status" value="1"/>
</dbReference>
<keyword evidence="7" id="KW-0535">Nitrogen fixation</keyword>
<keyword evidence="13" id="KW-1185">Reference proteome</keyword>
<accession>A0A0M9GP51</accession>
<evidence type="ECO:0000256" key="3">
    <source>
        <dbReference type="ARBA" id="ARBA00022598"/>
    </source>
</evidence>
<evidence type="ECO:0000259" key="10">
    <source>
        <dbReference type="PROSITE" id="PS51986"/>
    </source>
</evidence>
<keyword evidence="4" id="KW-0547">Nucleotide-binding</keyword>
<dbReference type="AlphaFoldDB" id="A0A0M9GP51"/>
<dbReference type="Proteomes" id="UP000038011">
    <property type="component" value="Unassembled WGS sequence"/>
</dbReference>
<dbReference type="STRING" id="1514904.SU32_01830"/>
<feature type="domain" description="GS beta-grasp" evidence="10">
    <location>
        <begin position="29"/>
        <end position="124"/>
    </location>
</feature>
<dbReference type="EMBL" id="JXMU01000002">
    <property type="protein sequence ID" value="KPB02517.1"/>
    <property type="molecule type" value="Genomic_DNA"/>
</dbReference>
<dbReference type="GO" id="GO:0005524">
    <property type="term" value="F:ATP binding"/>
    <property type="evidence" value="ECO:0007669"/>
    <property type="project" value="UniProtKB-KW"/>
</dbReference>
<evidence type="ECO:0000256" key="6">
    <source>
        <dbReference type="ARBA" id="ARBA00022842"/>
    </source>
</evidence>
<dbReference type="InterPro" id="IPR014746">
    <property type="entry name" value="Gln_synth/guanido_kin_cat_dom"/>
</dbReference>
<name>A0A0M9GP51_9HYPH</name>
<keyword evidence="5" id="KW-0067">ATP-binding</keyword>
<evidence type="ECO:0000256" key="2">
    <source>
        <dbReference type="ARBA" id="ARBA00003117"/>
    </source>
</evidence>